<feature type="compositionally biased region" description="Low complexity" evidence="1">
    <location>
        <begin position="56"/>
        <end position="65"/>
    </location>
</feature>
<dbReference type="InterPro" id="IPR039609">
    <property type="entry name" value="VQ_15/22"/>
</dbReference>
<dbReference type="Proteomes" id="UP001632038">
    <property type="component" value="Unassembled WGS sequence"/>
</dbReference>
<accession>A0ABD3D6B4</accession>
<proteinExistence type="predicted"/>
<keyword evidence="4" id="KW-1185">Reference proteome</keyword>
<feature type="compositionally biased region" description="Low complexity" evidence="1">
    <location>
        <begin position="100"/>
        <end position="110"/>
    </location>
</feature>
<dbReference type="PANTHER" id="PTHR33179:SF4">
    <property type="entry name" value="VQ MOTIF-CONTAINING PROTEIN"/>
    <property type="match status" value="1"/>
</dbReference>
<evidence type="ECO:0000256" key="1">
    <source>
        <dbReference type="SAM" id="MobiDB-lite"/>
    </source>
</evidence>
<dbReference type="InterPro" id="IPR008889">
    <property type="entry name" value="VQ"/>
</dbReference>
<dbReference type="PANTHER" id="PTHR33179">
    <property type="entry name" value="VQ MOTIF-CONTAINING PROTEIN"/>
    <property type="match status" value="1"/>
</dbReference>
<name>A0ABD3D6B4_9LAMI</name>
<feature type="region of interest" description="Disordered" evidence="1">
    <location>
        <begin position="1"/>
        <end position="76"/>
    </location>
</feature>
<feature type="domain" description="VQ" evidence="2">
    <location>
        <begin position="121"/>
        <end position="148"/>
    </location>
</feature>
<comment type="caution">
    <text evidence="3">The sequence shown here is derived from an EMBL/GenBank/DDBJ whole genome shotgun (WGS) entry which is preliminary data.</text>
</comment>
<dbReference type="Pfam" id="PF05678">
    <property type="entry name" value="VQ"/>
    <property type="match status" value="1"/>
</dbReference>
<dbReference type="AlphaFoldDB" id="A0ABD3D6B4"/>
<feature type="region of interest" description="Disordered" evidence="1">
    <location>
        <begin position="271"/>
        <end position="354"/>
    </location>
</feature>
<evidence type="ECO:0000259" key="2">
    <source>
        <dbReference type="Pfam" id="PF05678"/>
    </source>
</evidence>
<feature type="region of interest" description="Disordered" evidence="1">
    <location>
        <begin position="93"/>
        <end position="126"/>
    </location>
</feature>
<gene>
    <name evidence="3" type="ORF">CASFOL_018547</name>
</gene>
<dbReference type="EMBL" id="JAVIJP010000025">
    <property type="protein sequence ID" value="KAL3637379.1"/>
    <property type="molecule type" value="Genomic_DNA"/>
</dbReference>
<feature type="compositionally biased region" description="Basic residues" evidence="1">
    <location>
        <begin position="111"/>
        <end position="120"/>
    </location>
</feature>
<feature type="compositionally biased region" description="Polar residues" evidence="1">
    <location>
        <begin position="46"/>
        <end position="55"/>
    </location>
</feature>
<protein>
    <recommendedName>
        <fullName evidence="2">VQ domain-containing protein</fullName>
    </recommendedName>
</protein>
<reference evidence="4" key="1">
    <citation type="journal article" date="2024" name="IScience">
        <title>Strigolactones Initiate the Formation of Haustorium-like Structures in Castilleja.</title>
        <authorList>
            <person name="Buerger M."/>
            <person name="Peterson D."/>
            <person name="Chory J."/>
        </authorList>
    </citation>
    <scope>NUCLEOTIDE SEQUENCE [LARGE SCALE GENOMIC DNA]</scope>
</reference>
<feature type="compositionally biased region" description="Basic and acidic residues" evidence="1">
    <location>
        <begin position="275"/>
        <end position="287"/>
    </location>
</feature>
<sequence length="354" mass="38628">MDSGNSGSPQSSSGGDEEYNSRAADHSIFLNTQPPPQPPSLFDPFSNYTQQLHHQNPNNFNNIPNPGWPGSKSTITDPNPNHNIANPFMPSFQAPPPAPGADTTTTTAARNPRKRSRASRRAPTTVLSTDTTNFRAMVQEFTGIPAPPFSNPSFPRSNRLDNLFGLRPGSPAAPAFLRHPFTQRGQTSLFHVPSYPQQQFSNNLLNNINNNQNQNPFSSSLLQTNPSKFIFSASSAMPTKPHNQGSMEITSNDMKIGPSPDEFGLSRAHVTTTLNDRDQERDGENAAKWRRNNNSNNGMGTHENEGQLKPVNGGYDFSGSTSNFEGEKGPGPENVATTRAGEQGMVESWIYSSE</sequence>
<evidence type="ECO:0000313" key="4">
    <source>
        <dbReference type="Proteomes" id="UP001632038"/>
    </source>
</evidence>
<feature type="compositionally biased region" description="Low complexity" evidence="1">
    <location>
        <begin position="1"/>
        <end position="14"/>
    </location>
</feature>
<organism evidence="3 4">
    <name type="scientific">Castilleja foliolosa</name>
    <dbReference type="NCBI Taxonomy" id="1961234"/>
    <lineage>
        <taxon>Eukaryota</taxon>
        <taxon>Viridiplantae</taxon>
        <taxon>Streptophyta</taxon>
        <taxon>Embryophyta</taxon>
        <taxon>Tracheophyta</taxon>
        <taxon>Spermatophyta</taxon>
        <taxon>Magnoliopsida</taxon>
        <taxon>eudicotyledons</taxon>
        <taxon>Gunneridae</taxon>
        <taxon>Pentapetalae</taxon>
        <taxon>asterids</taxon>
        <taxon>lamiids</taxon>
        <taxon>Lamiales</taxon>
        <taxon>Orobanchaceae</taxon>
        <taxon>Pedicularideae</taxon>
        <taxon>Castillejinae</taxon>
        <taxon>Castilleja</taxon>
    </lineage>
</organism>
<evidence type="ECO:0000313" key="3">
    <source>
        <dbReference type="EMBL" id="KAL3637379.1"/>
    </source>
</evidence>